<dbReference type="Proteomes" id="UP001221686">
    <property type="component" value="Unassembled WGS sequence"/>
</dbReference>
<protein>
    <submittedName>
        <fullName evidence="2">Uncharacterized protein</fullName>
    </submittedName>
</protein>
<feature type="region of interest" description="Disordered" evidence="1">
    <location>
        <begin position="89"/>
        <end position="165"/>
    </location>
</feature>
<feature type="compositionally biased region" description="Basic and acidic residues" evidence="1">
    <location>
        <begin position="97"/>
        <end position="109"/>
    </location>
</feature>
<keyword evidence="3" id="KW-1185">Reference proteome</keyword>
<feature type="compositionally biased region" description="Low complexity" evidence="1">
    <location>
        <begin position="137"/>
        <end position="160"/>
    </location>
</feature>
<name>A0ABT5DUI9_9BACT</name>
<gene>
    <name evidence="2" type="ORF">POL25_07390</name>
</gene>
<sequence length="269" mass="28046">MTDESPSARALIAAYRACARPSAAAEAQLWATLAAAERDGPRGREDRPSRAPWLALAAGLLLLAAWQLDLARMFVPGQVLQDMRHQAEYDAAGPDSQDARIRADGEGGPREAGTPELEGQKLVVTPPRERAAGQGRGAQAGARGRAASRAESGTGAAEAAEGGDEAVAEGDRMLAEMALLQQARAALRGGQPGAALAVLERHAEEFADCCMLEERQALRVQALCAAGEAARGAVEAAAFLRAHPRSTYAGRVASACPEGHAPKDRSKDL</sequence>
<evidence type="ECO:0000256" key="1">
    <source>
        <dbReference type="SAM" id="MobiDB-lite"/>
    </source>
</evidence>
<evidence type="ECO:0000313" key="3">
    <source>
        <dbReference type="Proteomes" id="UP001221686"/>
    </source>
</evidence>
<accession>A0ABT5DUI9</accession>
<comment type="caution">
    <text evidence="2">The sequence shown here is derived from an EMBL/GenBank/DDBJ whole genome shotgun (WGS) entry which is preliminary data.</text>
</comment>
<organism evidence="2 3">
    <name type="scientific">Nannocystis bainbridge</name>
    <dbReference type="NCBI Taxonomy" id="2995303"/>
    <lineage>
        <taxon>Bacteria</taxon>
        <taxon>Pseudomonadati</taxon>
        <taxon>Myxococcota</taxon>
        <taxon>Polyangia</taxon>
        <taxon>Nannocystales</taxon>
        <taxon>Nannocystaceae</taxon>
        <taxon>Nannocystis</taxon>
    </lineage>
</organism>
<dbReference type="RefSeq" id="WP_272085200.1">
    <property type="nucleotide sequence ID" value="NZ_JAQNDL010000001.1"/>
</dbReference>
<reference evidence="2 3" key="1">
    <citation type="submission" date="2022-11" db="EMBL/GenBank/DDBJ databases">
        <title>Minimal conservation of predation-associated metabolite biosynthetic gene clusters underscores biosynthetic potential of Myxococcota including descriptions for ten novel species: Archangium lansinium sp. nov., Myxococcus landrumus sp. nov., Nannocystis bai.</title>
        <authorList>
            <person name="Ahearne A."/>
            <person name="Stevens C."/>
            <person name="Dowd S."/>
        </authorList>
    </citation>
    <scope>NUCLEOTIDE SEQUENCE [LARGE SCALE GENOMIC DNA]</scope>
    <source>
        <strain evidence="2 3">BB15-2</strain>
    </source>
</reference>
<proteinExistence type="predicted"/>
<dbReference type="EMBL" id="JAQNDL010000001">
    <property type="protein sequence ID" value="MDC0716709.1"/>
    <property type="molecule type" value="Genomic_DNA"/>
</dbReference>
<evidence type="ECO:0000313" key="2">
    <source>
        <dbReference type="EMBL" id="MDC0716709.1"/>
    </source>
</evidence>